<proteinExistence type="predicted"/>
<gene>
    <name evidence="1" type="ORF">BKA59DRAFT_203156</name>
</gene>
<dbReference type="Proteomes" id="UP000813427">
    <property type="component" value="Unassembled WGS sequence"/>
</dbReference>
<keyword evidence="2" id="KW-1185">Reference proteome</keyword>
<dbReference type="EMBL" id="JAGPXF010000005">
    <property type="protein sequence ID" value="KAH7241407.1"/>
    <property type="molecule type" value="Genomic_DNA"/>
</dbReference>
<dbReference type="Gene3D" id="3.40.50.1820">
    <property type="entry name" value="alpha/beta hydrolase"/>
    <property type="match status" value="1"/>
</dbReference>
<dbReference type="PANTHER" id="PTHR33428">
    <property type="entry name" value="CHLOROPHYLLASE-2, CHLOROPLASTIC"/>
    <property type="match status" value="1"/>
</dbReference>
<dbReference type="AlphaFoldDB" id="A0A8K0RT47"/>
<keyword evidence="1" id="KW-0378">Hydrolase</keyword>
<dbReference type="PANTHER" id="PTHR33428:SF14">
    <property type="entry name" value="CARBOXYLESTERASE TYPE B DOMAIN-CONTAINING PROTEIN"/>
    <property type="match status" value="1"/>
</dbReference>
<protein>
    <submittedName>
        <fullName evidence="1">Alpha/Beta hydrolase protein</fullName>
    </submittedName>
</protein>
<reference evidence="1" key="1">
    <citation type="journal article" date="2021" name="Nat. Commun.">
        <title>Genetic determinants of endophytism in the Arabidopsis root mycobiome.</title>
        <authorList>
            <person name="Mesny F."/>
            <person name="Miyauchi S."/>
            <person name="Thiergart T."/>
            <person name="Pickel B."/>
            <person name="Atanasova L."/>
            <person name="Karlsson M."/>
            <person name="Huettel B."/>
            <person name="Barry K.W."/>
            <person name="Haridas S."/>
            <person name="Chen C."/>
            <person name="Bauer D."/>
            <person name="Andreopoulos W."/>
            <person name="Pangilinan J."/>
            <person name="LaButti K."/>
            <person name="Riley R."/>
            <person name="Lipzen A."/>
            <person name="Clum A."/>
            <person name="Drula E."/>
            <person name="Henrissat B."/>
            <person name="Kohler A."/>
            <person name="Grigoriev I.V."/>
            <person name="Martin F.M."/>
            <person name="Hacquard S."/>
        </authorList>
    </citation>
    <scope>NUCLEOTIDE SEQUENCE</scope>
    <source>
        <strain evidence="1">MPI-SDFR-AT-0068</strain>
    </source>
</reference>
<dbReference type="SUPFAM" id="SSF53474">
    <property type="entry name" value="alpha/beta-Hydrolases"/>
    <property type="match status" value="1"/>
</dbReference>
<dbReference type="OrthoDB" id="2363873at2759"/>
<evidence type="ECO:0000313" key="1">
    <source>
        <dbReference type="EMBL" id="KAH7241407.1"/>
    </source>
</evidence>
<dbReference type="InterPro" id="IPR029058">
    <property type="entry name" value="AB_hydrolase_fold"/>
</dbReference>
<name>A0A8K0RT47_9HYPO</name>
<dbReference type="GO" id="GO:0016787">
    <property type="term" value="F:hydrolase activity"/>
    <property type="evidence" value="ECO:0007669"/>
    <property type="project" value="UniProtKB-KW"/>
</dbReference>
<dbReference type="InterPro" id="IPR017395">
    <property type="entry name" value="Chlorophyllase-like"/>
</dbReference>
<organism evidence="1 2">
    <name type="scientific">Fusarium tricinctum</name>
    <dbReference type="NCBI Taxonomy" id="61284"/>
    <lineage>
        <taxon>Eukaryota</taxon>
        <taxon>Fungi</taxon>
        <taxon>Dikarya</taxon>
        <taxon>Ascomycota</taxon>
        <taxon>Pezizomycotina</taxon>
        <taxon>Sordariomycetes</taxon>
        <taxon>Hypocreomycetidae</taxon>
        <taxon>Hypocreales</taxon>
        <taxon>Nectriaceae</taxon>
        <taxon>Fusarium</taxon>
        <taxon>Fusarium tricinctum species complex</taxon>
    </lineage>
</organism>
<accession>A0A8K0RT47</accession>
<comment type="caution">
    <text evidence="1">The sequence shown here is derived from an EMBL/GenBank/DDBJ whole genome shotgun (WGS) entry which is preliminary data.</text>
</comment>
<evidence type="ECO:0000313" key="2">
    <source>
        <dbReference type="Proteomes" id="UP000813427"/>
    </source>
</evidence>
<sequence>MSLEGRKSEQLQLHLLHSLKQTTISTNISKMEFPNPALIRGAADIPVNSASPIFTFTPVTIPAKDRRVDLDIKVTAPATGESLPIILLSHGHGPSNYLSSLKGYGPLVDWWASHGFVVIQPTHLSSRQLAFELNSESIRELFMDERVKDMVRILDSLDTIEKTVPLLKGRLDKSKIAIAGHSLGSLTASILMGATNTDPRDGAKQQTADKRIKAGVVFGAVGSGGDDLSEAGRNMLSFFDPKFDTMTTPSLIVWGDQDISPHLTSRGADWHQDPYLLSPGPKASFKITEGKHGFGGISGWDALECQDESPERLAAVQRVSWAYLRSQLYPEDDSWKKAQKVIGEHAEIGSIEEK</sequence>
<dbReference type="Pfam" id="PF07224">
    <property type="entry name" value="Chlorophyllase"/>
    <property type="match status" value="1"/>
</dbReference>